<organism evidence="1 2">
    <name type="scientific">Panicum virgatum</name>
    <name type="common">Blackwell switchgrass</name>
    <dbReference type="NCBI Taxonomy" id="38727"/>
    <lineage>
        <taxon>Eukaryota</taxon>
        <taxon>Viridiplantae</taxon>
        <taxon>Streptophyta</taxon>
        <taxon>Embryophyta</taxon>
        <taxon>Tracheophyta</taxon>
        <taxon>Spermatophyta</taxon>
        <taxon>Magnoliopsida</taxon>
        <taxon>Liliopsida</taxon>
        <taxon>Poales</taxon>
        <taxon>Poaceae</taxon>
        <taxon>PACMAD clade</taxon>
        <taxon>Panicoideae</taxon>
        <taxon>Panicodae</taxon>
        <taxon>Paniceae</taxon>
        <taxon>Panicinae</taxon>
        <taxon>Panicum</taxon>
        <taxon>Panicum sect. Hiantes</taxon>
    </lineage>
</organism>
<evidence type="ECO:0000313" key="2">
    <source>
        <dbReference type="Proteomes" id="UP000823388"/>
    </source>
</evidence>
<keyword evidence="2" id="KW-1185">Reference proteome</keyword>
<protein>
    <submittedName>
        <fullName evidence="1">Uncharacterized protein</fullName>
    </submittedName>
</protein>
<name>A0A8T0UDQ3_PANVG</name>
<reference evidence="1" key="1">
    <citation type="submission" date="2020-05" db="EMBL/GenBank/DDBJ databases">
        <title>WGS assembly of Panicum virgatum.</title>
        <authorList>
            <person name="Lovell J.T."/>
            <person name="Jenkins J."/>
            <person name="Shu S."/>
            <person name="Juenger T.E."/>
            <person name="Schmutz J."/>
        </authorList>
    </citation>
    <scope>NUCLEOTIDE SEQUENCE</scope>
    <source>
        <strain evidence="1">AP13</strain>
    </source>
</reference>
<dbReference type="Proteomes" id="UP000823388">
    <property type="component" value="Chromosome 3N"/>
</dbReference>
<proteinExistence type="predicted"/>
<gene>
    <name evidence="1" type="ORF">PVAP13_3NG211200</name>
</gene>
<comment type="caution">
    <text evidence="1">The sequence shown here is derived from an EMBL/GenBank/DDBJ whole genome shotgun (WGS) entry which is preliminary data.</text>
</comment>
<accession>A0A8T0UDQ3</accession>
<dbReference type="EMBL" id="CM029042">
    <property type="protein sequence ID" value="KAG2620457.1"/>
    <property type="molecule type" value="Genomic_DNA"/>
</dbReference>
<sequence length="52" mass="5778">MSFTSPDRQVKLRIVVEFHVTKGIIIKIWAHTVCTIKLCSYGGITNSSGQGR</sequence>
<dbReference type="AlphaFoldDB" id="A0A8T0UDQ3"/>
<evidence type="ECO:0000313" key="1">
    <source>
        <dbReference type="EMBL" id="KAG2620457.1"/>
    </source>
</evidence>